<dbReference type="OrthoDB" id="417697at2759"/>
<comment type="similarity">
    <text evidence="1 4">Belongs to the methyltransferase superfamily. METL family.</text>
</comment>
<dbReference type="InterPro" id="IPR026113">
    <property type="entry name" value="METTL2/6/8-like"/>
</dbReference>
<dbReference type="RefSeq" id="XP_004255302.1">
    <property type="nucleotide sequence ID" value="XM_004255254.1"/>
</dbReference>
<dbReference type="GeneID" id="14887466"/>
<evidence type="ECO:0000313" key="6">
    <source>
        <dbReference type="EMBL" id="ELP88531.1"/>
    </source>
</evidence>
<dbReference type="SUPFAM" id="SSF53335">
    <property type="entry name" value="S-adenosyl-L-methionine-dependent methyltransferases"/>
    <property type="match status" value="1"/>
</dbReference>
<dbReference type="InterPro" id="IPR029063">
    <property type="entry name" value="SAM-dependent_MTases_sf"/>
</dbReference>
<dbReference type="AlphaFoldDB" id="A0A0A1U3B9"/>
<proteinExistence type="inferred from homology"/>
<dbReference type="PANTHER" id="PTHR22809">
    <property type="entry name" value="METHYLTRANSFERASE-RELATED"/>
    <property type="match status" value="1"/>
</dbReference>
<dbReference type="GO" id="GO:0008173">
    <property type="term" value="F:RNA methyltransferase activity"/>
    <property type="evidence" value="ECO:0007669"/>
    <property type="project" value="UniProtKB-ARBA"/>
</dbReference>
<evidence type="ECO:0000259" key="5">
    <source>
        <dbReference type="Pfam" id="PF08242"/>
    </source>
</evidence>
<dbReference type="Proteomes" id="UP000014680">
    <property type="component" value="Unassembled WGS sequence"/>
</dbReference>
<feature type="domain" description="Methyltransferase type 12" evidence="5">
    <location>
        <begin position="64"/>
        <end position="163"/>
    </location>
</feature>
<dbReference type="PANTHER" id="PTHR22809:SF5">
    <property type="entry name" value="TRNA N(3)-METHYLCYTIDINE METHYLTRANSFERASE METTL6"/>
    <property type="match status" value="1"/>
</dbReference>
<dbReference type="KEGG" id="eiv:EIN_344910"/>
<dbReference type="CDD" id="cd02440">
    <property type="entry name" value="AdoMet_MTases"/>
    <property type="match status" value="1"/>
</dbReference>
<evidence type="ECO:0000256" key="2">
    <source>
        <dbReference type="ARBA" id="ARBA00022603"/>
    </source>
</evidence>
<evidence type="ECO:0000313" key="7">
    <source>
        <dbReference type="Proteomes" id="UP000014680"/>
    </source>
</evidence>
<evidence type="ECO:0000256" key="4">
    <source>
        <dbReference type="PIRNR" id="PIRNR037755"/>
    </source>
</evidence>
<dbReference type="EC" id="2.1.1.-" evidence="4"/>
<dbReference type="InterPro" id="IPR013217">
    <property type="entry name" value="Methyltransf_12"/>
</dbReference>
<keyword evidence="7" id="KW-1185">Reference proteome</keyword>
<dbReference type="Pfam" id="PF08242">
    <property type="entry name" value="Methyltransf_12"/>
    <property type="match status" value="1"/>
</dbReference>
<reference evidence="6 7" key="1">
    <citation type="submission" date="2012-10" db="EMBL/GenBank/DDBJ databases">
        <authorList>
            <person name="Zafar N."/>
            <person name="Inman J."/>
            <person name="Hall N."/>
            <person name="Lorenzi H."/>
            <person name="Caler E."/>
        </authorList>
    </citation>
    <scope>NUCLEOTIDE SEQUENCE [LARGE SCALE GENOMIC DNA]</scope>
    <source>
        <strain evidence="6 7">IP1</strain>
    </source>
</reference>
<keyword evidence="3 4" id="KW-0808">Transferase</keyword>
<name>A0A0A1U3B9_ENTIV</name>
<dbReference type="PIRSF" id="PIRSF037755">
    <property type="entry name" value="Mettl2_prd"/>
    <property type="match status" value="1"/>
</dbReference>
<gene>
    <name evidence="6" type="ORF">EIN_344910</name>
</gene>
<keyword evidence="2 4" id="KW-0489">Methyltransferase</keyword>
<dbReference type="EMBL" id="KB206755">
    <property type="protein sequence ID" value="ELP88531.1"/>
    <property type="molecule type" value="Genomic_DNA"/>
</dbReference>
<evidence type="ECO:0000256" key="3">
    <source>
        <dbReference type="ARBA" id="ARBA00022679"/>
    </source>
</evidence>
<dbReference type="Gene3D" id="3.40.50.150">
    <property type="entry name" value="Vaccinia Virus protein VP39"/>
    <property type="match status" value="1"/>
</dbReference>
<protein>
    <recommendedName>
        <fullName evidence="4">tRNA N(3)-methylcytidine methyltransferase</fullName>
        <ecNumber evidence="4">2.1.1.-</ecNumber>
    </recommendedName>
</protein>
<sequence>MAEPSSGVLPEKIYDRHEKRANVFWDKFYKKRRGFIASSKERNWMCREFKEIVYDPRDTIDVFEIGCGLGNSMVPLLRVNPSLKFYACDIAQSAVEVVKKDEYLHDYLTAFVHDVTLPIPQEVMPSFSVDYLLLVFVLSTISPTKFMTTLKNLDEVLRPNGVFFFRDYGMGDMKQEIFENRGNKLSERFYLRQDGTRIYFFSLEETQNFRKELNYDIIEEKMVTNTNINHKKQLTMVRKYIQAKWRKPTK</sequence>
<accession>A0A0A1U3B9</accession>
<dbReference type="GO" id="GO:0008757">
    <property type="term" value="F:S-adenosylmethionine-dependent methyltransferase activity"/>
    <property type="evidence" value="ECO:0007669"/>
    <property type="project" value="UniProtKB-ARBA"/>
</dbReference>
<evidence type="ECO:0000256" key="1">
    <source>
        <dbReference type="ARBA" id="ARBA00009725"/>
    </source>
</evidence>
<comment type="function">
    <text evidence="4">S-adenosyl-L-methionine-dependent methyltransferase.</text>
</comment>
<dbReference type="OMA" id="PAKYWDI"/>
<dbReference type="VEuPathDB" id="AmoebaDB:EIN_344910"/>
<dbReference type="GO" id="GO:0032259">
    <property type="term" value="P:methylation"/>
    <property type="evidence" value="ECO:0007669"/>
    <property type="project" value="UniProtKB-KW"/>
</dbReference>
<organism evidence="6 7">
    <name type="scientific">Entamoeba invadens IP1</name>
    <dbReference type="NCBI Taxonomy" id="370355"/>
    <lineage>
        <taxon>Eukaryota</taxon>
        <taxon>Amoebozoa</taxon>
        <taxon>Evosea</taxon>
        <taxon>Archamoebae</taxon>
        <taxon>Mastigamoebida</taxon>
        <taxon>Entamoebidae</taxon>
        <taxon>Entamoeba</taxon>
    </lineage>
</organism>